<dbReference type="Proteomes" id="UP000373449">
    <property type="component" value="Unassembled WGS sequence"/>
</dbReference>
<dbReference type="GO" id="GO:0016301">
    <property type="term" value="F:kinase activity"/>
    <property type="evidence" value="ECO:0007669"/>
    <property type="project" value="UniProtKB-KW"/>
</dbReference>
<dbReference type="EMBL" id="CAADJA010000002">
    <property type="protein sequence ID" value="VFS48524.1"/>
    <property type="molecule type" value="Genomic_DNA"/>
</dbReference>
<gene>
    <name evidence="1" type="ORF">NCTC12282_03240</name>
</gene>
<keyword evidence="1" id="KW-0418">Kinase</keyword>
<name>A0A484ZJE7_9GAMM</name>
<organism evidence="1 2">
    <name type="scientific">Budvicia aquatica</name>
    <dbReference type="NCBI Taxonomy" id="82979"/>
    <lineage>
        <taxon>Bacteria</taxon>
        <taxon>Pseudomonadati</taxon>
        <taxon>Pseudomonadota</taxon>
        <taxon>Gammaproteobacteria</taxon>
        <taxon>Enterobacterales</taxon>
        <taxon>Budviciaceae</taxon>
        <taxon>Budvicia</taxon>
    </lineage>
</organism>
<dbReference type="Gene3D" id="3.30.565.10">
    <property type="entry name" value="Histidine kinase-like ATPase, C-terminal domain"/>
    <property type="match status" value="1"/>
</dbReference>
<reference evidence="1 2" key="1">
    <citation type="submission" date="2019-03" db="EMBL/GenBank/DDBJ databases">
        <authorList>
            <consortium name="Pathogen Informatics"/>
        </authorList>
    </citation>
    <scope>NUCLEOTIDE SEQUENCE [LARGE SCALE GENOMIC DNA]</scope>
    <source>
        <strain evidence="1 2">NCTC12282</strain>
    </source>
</reference>
<keyword evidence="1" id="KW-0808">Transferase</keyword>
<dbReference type="InterPro" id="IPR036890">
    <property type="entry name" value="HATPase_C_sf"/>
</dbReference>
<protein>
    <submittedName>
        <fullName evidence="1">Sensory histidine kinase DcuS</fullName>
    </submittedName>
</protein>
<sequence length="51" mass="5614">MTHSLVTLLGNLIDNGLDAVQQAEIKELNIAFHYSTICLEIEIDDTGPGMR</sequence>
<dbReference type="AlphaFoldDB" id="A0A484ZJE7"/>
<dbReference type="SUPFAM" id="SSF55874">
    <property type="entry name" value="ATPase domain of HSP90 chaperone/DNA topoisomerase II/histidine kinase"/>
    <property type="match status" value="1"/>
</dbReference>
<accession>A0A484ZJE7</accession>
<evidence type="ECO:0000313" key="2">
    <source>
        <dbReference type="Proteomes" id="UP000373449"/>
    </source>
</evidence>
<evidence type="ECO:0000313" key="1">
    <source>
        <dbReference type="EMBL" id="VFS48524.1"/>
    </source>
</evidence>
<proteinExistence type="predicted"/>